<feature type="binding site" evidence="2">
    <location>
        <position position="219"/>
    </location>
    <ligand>
        <name>ATP</name>
        <dbReference type="ChEBI" id="CHEBI:30616"/>
    </ligand>
</feature>
<keyword evidence="2" id="KW-0547">Nucleotide-binding</keyword>
<keyword evidence="2" id="KW-0479">Metal-binding</keyword>
<keyword evidence="1 2" id="KW-0784">Thiamine biosynthesis</keyword>
<dbReference type="NCBIfam" id="TIGR01379">
    <property type="entry name" value="thiL"/>
    <property type="match status" value="1"/>
</dbReference>
<dbReference type="InterPro" id="IPR036921">
    <property type="entry name" value="PurM-like_N_sf"/>
</dbReference>
<dbReference type="PANTHER" id="PTHR30270">
    <property type="entry name" value="THIAMINE-MONOPHOSPHATE KINASE"/>
    <property type="match status" value="1"/>
</dbReference>
<comment type="pathway">
    <text evidence="2">Cofactor biosynthesis; thiamine diphosphate biosynthesis; thiamine diphosphate from thiamine phosphate: step 1/1.</text>
</comment>
<feature type="binding site" evidence="2">
    <location>
        <position position="49"/>
    </location>
    <ligand>
        <name>Mg(2+)</name>
        <dbReference type="ChEBI" id="CHEBI:18420"/>
        <label>2</label>
    </ligand>
</feature>
<evidence type="ECO:0000256" key="3">
    <source>
        <dbReference type="SAM" id="MobiDB-lite"/>
    </source>
</evidence>
<feature type="region of interest" description="Disordered" evidence="3">
    <location>
        <begin position="317"/>
        <end position="339"/>
    </location>
</feature>
<evidence type="ECO:0000259" key="4">
    <source>
        <dbReference type="Pfam" id="PF00586"/>
    </source>
</evidence>
<comment type="function">
    <text evidence="2">Catalyzes the ATP-dependent phosphorylation of thiamine-monophosphate (TMP) to form thiamine-pyrophosphate (TPP), the active form of vitamin B1.</text>
</comment>
<dbReference type="PANTHER" id="PTHR30270:SF0">
    <property type="entry name" value="THIAMINE-MONOPHOSPHATE KINASE"/>
    <property type="match status" value="1"/>
</dbReference>
<name>A0ABY9Z2I4_9GAMM</name>
<dbReference type="Pfam" id="PF02769">
    <property type="entry name" value="AIRS_C"/>
    <property type="match status" value="1"/>
</dbReference>
<feature type="domain" description="PurM-like C-terminal" evidence="5">
    <location>
        <begin position="159"/>
        <end position="305"/>
    </location>
</feature>
<evidence type="ECO:0000256" key="2">
    <source>
        <dbReference type="HAMAP-Rule" id="MF_02128"/>
    </source>
</evidence>
<feature type="binding site" evidence="2">
    <location>
        <position position="217"/>
    </location>
    <ligand>
        <name>Mg(2+)</name>
        <dbReference type="ChEBI" id="CHEBI:18420"/>
        <label>3</label>
    </ligand>
</feature>
<feature type="binding site" evidence="2">
    <location>
        <position position="131"/>
    </location>
    <ligand>
        <name>Mg(2+)</name>
        <dbReference type="ChEBI" id="CHEBI:18420"/>
        <label>1</label>
    </ligand>
</feature>
<feature type="binding site" evidence="2">
    <location>
        <begin position="130"/>
        <end position="131"/>
    </location>
    <ligand>
        <name>ATP</name>
        <dbReference type="ChEBI" id="CHEBI:30616"/>
    </ligand>
</feature>
<evidence type="ECO:0000256" key="1">
    <source>
        <dbReference type="ARBA" id="ARBA00022977"/>
    </source>
</evidence>
<dbReference type="PIRSF" id="PIRSF005303">
    <property type="entry name" value="Thiam_monoph_kin"/>
    <property type="match status" value="1"/>
</dbReference>
<dbReference type="InterPro" id="IPR036676">
    <property type="entry name" value="PurM-like_C_sf"/>
</dbReference>
<feature type="binding site" evidence="2">
    <location>
        <position position="32"/>
    </location>
    <ligand>
        <name>Mg(2+)</name>
        <dbReference type="ChEBI" id="CHEBI:18420"/>
        <label>3</label>
    </ligand>
</feature>
<feature type="binding site" evidence="2">
    <location>
        <position position="155"/>
    </location>
    <ligand>
        <name>ATP</name>
        <dbReference type="ChEBI" id="CHEBI:30616"/>
    </ligand>
</feature>
<comment type="miscellaneous">
    <text evidence="2">Reaction mechanism of ThiL seems to utilize a direct, inline transfer of the gamma-phosphate of ATP to TMP rather than a phosphorylated enzyme intermediate.</text>
</comment>
<reference evidence="6 7" key="1">
    <citation type="submission" date="2023-03" db="EMBL/GenBank/DDBJ databases">
        <title>Halomonas sp. nov., isolated from Korean tranditional fermented seafood 'Jeotgal'.</title>
        <authorList>
            <person name="Kim B."/>
            <person name="Shin N.-R."/>
        </authorList>
    </citation>
    <scope>NUCLEOTIDE SEQUENCE [LARGE SCALE GENOMIC DNA]</scope>
    <source>
        <strain evidence="6 7">SG2L-4</strain>
    </source>
</reference>
<feature type="binding site" evidence="2">
    <location>
        <position position="47"/>
    </location>
    <ligand>
        <name>Mg(2+)</name>
        <dbReference type="ChEBI" id="CHEBI:18420"/>
        <label>4</label>
    </ligand>
</feature>
<evidence type="ECO:0000313" key="7">
    <source>
        <dbReference type="Proteomes" id="UP001301869"/>
    </source>
</evidence>
<protein>
    <recommendedName>
        <fullName evidence="2">Thiamine-monophosphate kinase</fullName>
        <shortName evidence="2">TMP kinase</shortName>
        <shortName evidence="2">Thiamine-phosphate kinase</shortName>
        <ecNumber evidence="2">2.7.4.16</ecNumber>
    </recommendedName>
</protein>
<dbReference type="Pfam" id="PF00586">
    <property type="entry name" value="AIRS"/>
    <property type="match status" value="1"/>
</dbReference>
<feature type="binding site" evidence="2">
    <location>
        <position position="77"/>
    </location>
    <ligand>
        <name>Mg(2+)</name>
        <dbReference type="ChEBI" id="CHEBI:18420"/>
        <label>4</label>
    </ligand>
</feature>
<dbReference type="RefSeq" id="WP_311885258.1">
    <property type="nucleotide sequence ID" value="NZ_CP119391.1"/>
</dbReference>
<feature type="binding site" evidence="2">
    <location>
        <position position="324"/>
    </location>
    <ligand>
        <name>substrate</name>
    </ligand>
</feature>
<dbReference type="Proteomes" id="UP001301869">
    <property type="component" value="Chromosome"/>
</dbReference>
<dbReference type="Gene3D" id="3.90.650.10">
    <property type="entry name" value="PurM-like C-terminal domain"/>
    <property type="match status" value="1"/>
</dbReference>
<gene>
    <name evidence="2 6" type="primary">thiL</name>
    <name evidence="6" type="ORF">P1P91_06120</name>
</gene>
<feature type="domain" description="PurM-like N-terminal" evidence="4">
    <location>
        <begin position="30"/>
        <end position="147"/>
    </location>
</feature>
<dbReference type="SUPFAM" id="SSF55326">
    <property type="entry name" value="PurM N-terminal domain-like"/>
    <property type="match status" value="1"/>
</dbReference>
<keyword evidence="2" id="KW-0067">ATP-binding</keyword>
<evidence type="ECO:0000313" key="6">
    <source>
        <dbReference type="EMBL" id="WNK21247.1"/>
    </source>
</evidence>
<feature type="binding site" evidence="2">
    <location>
        <position position="77"/>
    </location>
    <ligand>
        <name>Mg(2+)</name>
        <dbReference type="ChEBI" id="CHEBI:18420"/>
        <label>2</label>
    </ligand>
</feature>
<feature type="binding site" evidence="2">
    <location>
        <position position="77"/>
    </location>
    <ligand>
        <name>Mg(2+)</name>
        <dbReference type="ChEBI" id="CHEBI:18420"/>
        <label>3</label>
    </ligand>
</feature>
<feature type="binding site" evidence="2">
    <location>
        <position position="56"/>
    </location>
    <ligand>
        <name>substrate</name>
    </ligand>
</feature>
<comment type="similarity">
    <text evidence="2">Belongs to the thiamine-monophosphate kinase family.</text>
</comment>
<dbReference type="EMBL" id="CP119391">
    <property type="protein sequence ID" value="WNK21247.1"/>
    <property type="molecule type" value="Genomic_DNA"/>
</dbReference>
<comment type="catalytic activity">
    <reaction evidence="2">
        <text>thiamine phosphate + ATP = thiamine diphosphate + ADP</text>
        <dbReference type="Rhea" id="RHEA:15913"/>
        <dbReference type="ChEBI" id="CHEBI:30616"/>
        <dbReference type="ChEBI" id="CHEBI:37575"/>
        <dbReference type="ChEBI" id="CHEBI:58937"/>
        <dbReference type="ChEBI" id="CHEBI:456216"/>
        <dbReference type="EC" id="2.7.4.16"/>
    </reaction>
</comment>
<evidence type="ECO:0000259" key="5">
    <source>
        <dbReference type="Pfam" id="PF02769"/>
    </source>
</evidence>
<keyword evidence="7" id="KW-1185">Reference proteome</keyword>
<dbReference type="InterPro" id="IPR010918">
    <property type="entry name" value="PurM-like_C_dom"/>
</dbReference>
<dbReference type="InterPro" id="IPR016188">
    <property type="entry name" value="PurM-like_N"/>
</dbReference>
<feature type="binding site" evidence="2">
    <location>
        <position position="49"/>
    </location>
    <ligand>
        <name>Mg(2+)</name>
        <dbReference type="ChEBI" id="CHEBI:18420"/>
        <label>1</label>
    </ligand>
</feature>
<keyword evidence="2 6" id="KW-0808">Transferase</keyword>
<comment type="caution">
    <text evidence="2">Lacks conserved residue(s) required for the propagation of feature annotation.</text>
</comment>
<dbReference type="GO" id="GO:0009030">
    <property type="term" value="F:thiamine-phosphate kinase activity"/>
    <property type="evidence" value="ECO:0007669"/>
    <property type="project" value="UniProtKB-EC"/>
</dbReference>
<dbReference type="SUPFAM" id="SSF56042">
    <property type="entry name" value="PurM C-terminal domain-like"/>
    <property type="match status" value="1"/>
</dbReference>
<dbReference type="InterPro" id="IPR006283">
    <property type="entry name" value="ThiL-like"/>
</dbReference>
<keyword evidence="2" id="KW-0460">Magnesium</keyword>
<keyword evidence="2 6" id="KW-0418">Kinase</keyword>
<feature type="binding site" evidence="2">
    <location>
        <position position="32"/>
    </location>
    <ligand>
        <name>Mg(2+)</name>
        <dbReference type="ChEBI" id="CHEBI:18420"/>
        <label>4</label>
    </ligand>
</feature>
<accession>A0ABY9Z2I4</accession>
<feature type="binding site" evidence="2">
    <location>
        <position position="268"/>
    </location>
    <ligand>
        <name>substrate</name>
    </ligand>
</feature>
<organism evidence="6 7">
    <name type="scientific">Halomonas piscis</name>
    <dbReference type="NCBI Taxonomy" id="3031727"/>
    <lineage>
        <taxon>Bacteria</taxon>
        <taxon>Pseudomonadati</taxon>
        <taxon>Pseudomonadota</taxon>
        <taxon>Gammaproteobacteria</taxon>
        <taxon>Oceanospirillales</taxon>
        <taxon>Halomonadaceae</taxon>
        <taxon>Halomonas</taxon>
    </lineage>
</organism>
<sequence>MLAEFDLIRRYFTPGGTAGAESRGMTLGVGDDASLLLPRSGHELAVSVDTSVVDVHFPGDAPARALGHRALAVAVSDLAAMGARGRFCWMALTLDAQRLADEHAAEAWLAGYARGFMDGCARWETALAGGDVTSGRLAISVTVMGEVPAGQALRRSGARVGDVVAVTGALGGGAGGLELWQRGERDLDHPLLRRYLLPEPALEAGMALRGLASSAMDISDGLLADLGHIRCASGVDAVLKVDALPLADGLGAALGADEARRAALSGGDDYELLVTLPPANLARAQQALEAAGIALTAIGRCVAPGEGQNAAEILETATGGRRGWQHFTSPDPAPTEPPR</sequence>
<dbReference type="HAMAP" id="MF_02128">
    <property type="entry name" value="TMP_kinase"/>
    <property type="match status" value="1"/>
</dbReference>
<proteinExistence type="inferred from homology"/>
<feature type="binding site" evidence="2">
    <location>
        <position position="220"/>
    </location>
    <ligand>
        <name>Mg(2+)</name>
        <dbReference type="ChEBI" id="CHEBI:18420"/>
        <label>5</label>
    </ligand>
</feature>
<dbReference type="EC" id="2.7.4.16" evidence="2"/>
<dbReference type="CDD" id="cd02194">
    <property type="entry name" value="ThiL"/>
    <property type="match status" value="1"/>
</dbReference>
<dbReference type="Gene3D" id="3.30.1330.10">
    <property type="entry name" value="PurM-like, N-terminal domain"/>
    <property type="match status" value="1"/>
</dbReference>